<sequence>MKYSVIQNFHTEKDTDNLETKHFATKKLAVSFYNKIKKETKQGGQVETYIFNHNTEEEILSQWNDFDNSENYGKLVIAFQHTGKGMNYSHRFLELFWLDKYNEKNLSDNSDSRFKTWHYILDLKKENLNGLIHDDIIDKIKYKANLKLENLISLNGLDIEVLDDEED</sequence>
<protein>
    <submittedName>
        <fullName evidence="1">Uncharacterized protein</fullName>
    </submittedName>
</protein>
<accession>A0A7U2NEE4</accession>
<evidence type="ECO:0000313" key="1">
    <source>
        <dbReference type="EMBL" id="QRE03488.1"/>
    </source>
</evidence>
<dbReference type="AlphaFoldDB" id="A0A7U2NEE4"/>
<evidence type="ECO:0000313" key="2">
    <source>
        <dbReference type="Proteomes" id="UP000596329"/>
    </source>
</evidence>
<dbReference type="EMBL" id="CP059075">
    <property type="protein sequence ID" value="QRE03488.1"/>
    <property type="molecule type" value="Genomic_DNA"/>
</dbReference>
<gene>
    <name evidence="1" type="ORF">H0H26_11445</name>
</gene>
<proteinExistence type="predicted"/>
<name>A0A7U2NEE4_FLAPS</name>
<dbReference type="Proteomes" id="UP000596329">
    <property type="component" value="Chromosome"/>
</dbReference>
<dbReference type="RefSeq" id="WP_203095757.1">
    <property type="nucleotide sequence ID" value="NZ_CP059075.1"/>
</dbReference>
<organism evidence="1 2">
    <name type="scientific">Flavobacterium psychrophilum</name>
    <dbReference type="NCBI Taxonomy" id="96345"/>
    <lineage>
        <taxon>Bacteria</taxon>
        <taxon>Pseudomonadati</taxon>
        <taxon>Bacteroidota</taxon>
        <taxon>Flavobacteriia</taxon>
        <taxon>Flavobacteriales</taxon>
        <taxon>Flavobacteriaceae</taxon>
        <taxon>Flavobacterium</taxon>
    </lineage>
</organism>
<reference evidence="1 2" key="1">
    <citation type="submission" date="2020-07" db="EMBL/GenBank/DDBJ databases">
        <title>Genomic characterization of Flavobacterium psychrophilum strains.</title>
        <authorList>
            <person name="Castillo D."/>
            <person name="Jorgensen J."/>
            <person name="Middelboe M."/>
        </authorList>
    </citation>
    <scope>NUCLEOTIDE SEQUENCE [LARGE SCALE GENOMIC DNA]</scope>
    <source>
        <strain evidence="1 2">FPS-R7</strain>
    </source>
</reference>